<reference evidence="2" key="1">
    <citation type="submission" date="2021-11" db="EMBL/GenBank/DDBJ databases">
        <title>Streptomyces corallinus and Kineosporia corallina sp. nov., two new coral-derived marine actinobacteria.</title>
        <authorList>
            <person name="Buangrab K."/>
            <person name="Sutthacheep M."/>
            <person name="Yeemin T."/>
            <person name="Harunari E."/>
            <person name="Igarashi Y."/>
            <person name="Sripreechasak P."/>
            <person name="Kanchanasin P."/>
            <person name="Tanasupawat S."/>
            <person name="Phongsopitanun W."/>
        </authorList>
    </citation>
    <scope>NUCLEOTIDE SEQUENCE</scope>
    <source>
        <strain evidence="2">JCM 31032</strain>
    </source>
</reference>
<proteinExistence type="predicted"/>
<dbReference type="Proteomes" id="UP001138997">
    <property type="component" value="Unassembled WGS sequence"/>
</dbReference>
<organism evidence="2 3">
    <name type="scientific">Kineosporia babensis</name>
    <dbReference type="NCBI Taxonomy" id="499548"/>
    <lineage>
        <taxon>Bacteria</taxon>
        <taxon>Bacillati</taxon>
        <taxon>Actinomycetota</taxon>
        <taxon>Actinomycetes</taxon>
        <taxon>Kineosporiales</taxon>
        <taxon>Kineosporiaceae</taxon>
        <taxon>Kineosporia</taxon>
    </lineage>
</organism>
<evidence type="ECO:0000313" key="2">
    <source>
        <dbReference type="EMBL" id="MCD5316630.1"/>
    </source>
</evidence>
<keyword evidence="3" id="KW-1185">Reference proteome</keyword>
<dbReference type="AlphaFoldDB" id="A0A9X1SYR7"/>
<evidence type="ECO:0000256" key="1">
    <source>
        <dbReference type="SAM" id="Phobius"/>
    </source>
</evidence>
<feature type="transmembrane region" description="Helical" evidence="1">
    <location>
        <begin position="49"/>
        <end position="81"/>
    </location>
</feature>
<dbReference type="RefSeq" id="WP_231449481.1">
    <property type="nucleotide sequence ID" value="NZ_JAJOMB010000032.1"/>
</dbReference>
<evidence type="ECO:0000313" key="3">
    <source>
        <dbReference type="Proteomes" id="UP001138997"/>
    </source>
</evidence>
<protein>
    <submittedName>
        <fullName evidence="2">Uncharacterized protein</fullName>
    </submittedName>
</protein>
<gene>
    <name evidence="2" type="ORF">LR394_37600</name>
</gene>
<accession>A0A9X1SYR7</accession>
<name>A0A9X1SYR7_9ACTN</name>
<sequence>MATLIPGLLLAYYTDGFFGSRTVAANTLIDGLVSPGDQSVMKMDVSEALVAQIRISLASILLLLVLQAVVAVLVMVLLAVLRVMTAVRQFALVAGGQRGGGEWGSSCTTRCCSAVFVAAEAAPVMSARWQRLKHRSMAFRDQKGVPGKGCPAGGGALVKR</sequence>
<keyword evidence="1" id="KW-0812">Transmembrane</keyword>
<dbReference type="EMBL" id="JAJOMB010000032">
    <property type="protein sequence ID" value="MCD5316630.1"/>
    <property type="molecule type" value="Genomic_DNA"/>
</dbReference>
<comment type="caution">
    <text evidence="2">The sequence shown here is derived from an EMBL/GenBank/DDBJ whole genome shotgun (WGS) entry which is preliminary data.</text>
</comment>
<keyword evidence="1" id="KW-0472">Membrane</keyword>
<keyword evidence="1" id="KW-1133">Transmembrane helix</keyword>